<dbReference type="Proteomes" id="UP000247810">
    <property type="component" value="Unassembled WGS sequence"/>
</dbReference>
<protein>
    <submittedName>
        <fullName evidence="1">Uncharacterized protein</fullName>
    </submittedName>
</protein>
<evidence type="ECO:0000313" key="2">
    <source>
        <dbReference type="Proteomes" id="UP000247810"/>
    </source>
</evidence>
<name>A0A319DM10_9EURO</name>
<dbReference type="EMBL" id="KZ825919">
    <property type="protein sequence ID" value="PYH92323.1"/>
    <property type="molecule type" value="Genomic_DNA"/>
</dbReference>
<organism evidence="1 2">
    <name type="scientific">Aspergillus ellipticus CBS 707.79</name>
    <dbReference type="NCBI Taxonomy" id="1448320"/>
    <lineage>
        <taxon>Eukaryota</taxon>
        <taxon>Fungi</taxon>
        <taxon>Dikarya</taxon>
        <taxon>Ascomycota</taxon>
        <taxon>Pezizomycotina</taxon>
        <taxon>Eurotiomycetes</taxon>
        <taxon>Eurotiomycetidae</taxon>
        <taxon>Eurotiales</taxon>
        <taxon>Aspergillaceae</taxon>
        <taxon>Aspergillus</taxon>
        <taxon>Aspergillus subgen. Circumdati</taxon>
    </lineage>
</organism>
<sequence>LDTENIKSTLLCFGAFSRLCVPLPVATATLGDRPPLKSNLNTAQCTLIMIVRLAVRALPVQGLHARLAITGRTPALLRQTTFIERDDLAELLLPRPFANRAHLLGILPQRSPNNVRRARGMKECLAMLALCIENVLVRASFLFTRRAFVLFGLLGLAQIPDRAGLFGSARIACEDLWNWNWFRTGGKLEERCSFGTHFGKYLTYYVGCFGSVITERAWTEIG</sequence>
<reference evidence="1 2" key="1">
    <citation type="submission" date="2018-02" db="EMBL/GenBank/DDBJ databases">
        <title>The genomes of Aspergillus section Nigri reveals drivers in fungal speciation.</title>
        <authorList>
            <consortium name="DOE Joint Genome Institute"/>
            <person name="Vesth T.C."/>
            <person name="Nybo J."/>
            <person name="Theobald S."/>
            <person name="Brandl J."/>
            <person name="Frisvad J.C."/>
            <person name="Nielsen K.F."/>
            <person name="Lyhne E.K."/>
            <person name="Kogle M.E."/>
            <person name="Kuo A."/>
            <person name="Riley R."/>
            <person name="Clum A."/>
            <person name="Nolan M."/>
            <person name="Lipzen A."/>
            <person name="Salamov A."/>
            <person name="Henrissat B."/>
            <person name="Wiebenga A."/>
            <person name="De vries R.P."/>
            <person name="Grigoriev I.V."/>
            <person name="Mortensen U.H."/>
            <person name="Andersen M.R."/>
            <person name="Baker S.E."/>
        </authorList>
    </citation>
    <scope>NUCLEOTIDE SEQUENCE [LARGE SCALE GENOMIC DNA]</scope>
    <source>
        <strain evidence="1 2">CBS 707.79</strain>
    </source>
</reference>
<gene>
    <name evidence="1" type="ORF">BO71DRAFT_457533</name>
</gene>
<evidence type="ECO:0000313" key="1">
    <source>
        <dbReference type="EMBL" id="PYH92323.1"/>
    </source>
</evidence>
<feature type="non-terminal residue" evidence="1">
    <location>
        <position position="1"/>
    </location>
</feature>
<dbReference type="VEuPathDB" id="FungiDB:BO71DRAFT_457533"/>
<dbReference type="AlphaFoldDB" id="A0A319DM10"/>
<proteinExistence type="predicted"/>
<accession>A0A319DM10</accession>
<keyword evidence="2" id="KW-1185">Reference proteome</keyword>